<keyword evidence="2" id="KW-1185">Reference proteome</keyword>
<name>A0AAV7W9E0_PLEWA</name>
<gene>
    <name evidence="1" type="ORF">NDU88_004314</name>
</gene>
<comment type="caution">
    <text evidence="1">The sequence shown here is derived from an EMBL/GenBank/DDBJ whole genome shotgun (WGS) entry which is preliminary data.</text>
</comment>
<reference evidence="1" key="1">
    <citation type="journal article" date="2022" name="bioRxiv">
        <title>Sequencing and chromosome-scale assembly of the giantPleurodeles waltlgenome.</title>
        <authorList>
            <person name="Brown T."/>
            <person name="Elewa A."/>
            <person name="Iarovenko S."/>
            <person name="Subramanian E."/>
            <person name="Araus A.J."/>
            <person name="Petzold A."/>
            <person name="Susuki M."/>
            <person name="Suzuki K.-i.T."/>
            <person name="Hayashi T."/>
            <person name="Toyoda A."/>
            <person name="Oliveira C."/>
            <person name="Osipova E."/>
            <person name="Leigh N.D."/>
            <person name="Simon A."/>
            <person name="Yun M.H."/>
        </authorList>
    </citation>
    <scope>NUCLEOTIDE SEQUENCE</scope>
    <source>
        <strain evidence="1">20211129_DDA</strain>
        <tissue evidence="1">Liver</tissue>
    </source>
</reference>
<accession>A0AAV7W9E0</accession>
<proteinExistence type="predicted"/>
<protein>
    <submittedName>
        <fullName evidence="1">Uncharacterized protein</fullName>
    </submittedName>
</protein>
<dbReference type="Proteomes" id="UP001066276">
    <property type="component" value="Chromosome 1_2"/>
</dbReference>
<evidence type="ECO:0000313" key="1">
    <source>
        <dbReference type="EMBL" id="KAJ1208935.1"/>
    </source>
</evidence>
<dbReference type="EMBL" id="JANPWB010000002">
    <property type="protein sequence ID" value="KAJ1208935.1"/>
    <property type="molecule type" value="Genomic_DNA"/>
</dbReference>
<sequence>MASAPESTVSNVEGPVTPEVSAIVSATAEMQGEAAHTLNDFQNPPAVNSWVLLYGNLIIEEPERNAEGDSSGNEVNGSVASTLVLQQRIEVTLCLFSVKPDPEQNGSQLFASFKAVYKQSADRDLGDKFFSFSDQLS</sequence>
<organism evidence="1 2">
    <name type="scientific">Pleurodeles waltl</name>
    <name type="common">Iberian ribbed newt</name>
    <dbReference type="NCBI Taxonomy" id="8319"/>
    <lineage>
        <taxon>Eukaryota</taxon>
        <taxon>Metazoa</taxon>
        <taxon>Chordata</taxon>
        <taxon>Craniata</taxon>
        <taxon>Vertebrata</taxon>
        <taxon>Euteleostomi</taxon>
        <taxon>Amphibia</taxon>
        <taxon>Batrachia</taxon>
        <taxon>Caudata</taxon>
        <taxon>Salamandroidea</taxon>
        <taxon>Salamandridae</taxon>
        <taxon>Pleurodelinae</taxon>
        <taxon>Pleurodeles</taxon>
    </lineage>
</organism>
<evidence type="ECO:0000313" key="2">
    <source>
        <dbReference type="Proteomes" id="UP001066276"/>
    </source>
</evidence>
<dbReference type="AlphaFoldDB" id="A0AAV7W9E0"/>